<protein>
    <submittedName>
        <fullName evidence="1">YhcH/YjgK/YiaL family protein</fullName>
    </submittedName>
</protein>
<evidence type="ECO:0000313" key="1">
    <source>
        <dbReference type="EMBL" id="MDA3614837.1"/>
    </source>
</evidence>
<dbReference type="SUPFAM" id="SSF51197">
    <property type="entry name" value="Clavaminate synthase-like"/>
    <property type="match status" value="1"/>
</dbReference>
<dbReference type="Pfam" id="PF04074">
    <property type="entry name" value="DUF386"/>
    <property type="match status" value="1"/>
</dbReference>
<dbReference type="PANTHER" id="PTHR34986">
    <property type="entry name" value="EVOLVED BETA-GALACTOSIDASE SUBUNIT BETA"/>
    <property type="match status" value="1"/>
</dbReference>
<evidence type="ECO:0000313" key="2">
    <source>
        <dbReference type="Proteomes" id="UP001210231"/>
    </source>
</evidence>
<proteinExistence type="predicted"/>
<accession>A0ABT4UJ22</accession>
<dbReference type="PANTHER" id="PTHR34986:SF1">
    <property type="entry name" value="PROTEIN YIAL"/>
    <property type="match status" value="1"/>
</dbReference>
<dbReference type="EMBL" id="JAQGEF010000008">
    <property type="protein sequence ID" value="MDA3614837.1"/>
    <property type="molecule type" value="Genomic_DNA"/>
</dbReference>
<comment type="caution">
    <text evidence="1">The sequence shown here is derived from an EMBL/GenBank/DDBJ whole genome shotgun (WGS) entry which is preliminary data.</text>
</comment>
<dbReference type="RefSeq" id="WP_407031162.1">
    <property type="nucleotide sequence ID" value="NZ_JAQGEF010000008.1"/>
</dbReference>
<dbReference type="Proteomes" id="UP001210231">
    <property type="component" value="Unassembled WGS sequence"/>
</dbReference>
<dbReference type="NCBIfam" id="TIGR00022">
    <property type="entry name" value="YhcH/YjgK/YiaL family protein"/>
    <property type="match status" value="1"/>
</dbReference>
<gene>
    <name evidence="1" type="ORF">O3P16_08455</name>
</gene>
<reference evidence="1 2" key="1">
    <citation type="submission" date="2022-12" db="EMBL/GenBank/DDBJ databases">
        <title>Chitinophagaceae gen. sp. nov., a new member of the family Chitinophagaceae, isolated from soil in a chemical factory.</title>
        <authorList>
            <person name="Ke Z."/>
        </authorList>
    </citation>
    <scope>NUCLEOTIDE SEQUENCE [LARGE SCALE GENOMIC DNA]</scope>
    <source>
        <strain evidence="1 2">LY-5</strain>
    </source>
</reference>
<dbReference type="Gene3D" id="2.60.120.370">
    <property type="entry name" value="YhcH/YjgK/YiaL"/>
    <property type="match status" value="1"/>
</dbReference>
<dbReference type="InterPro" id="IPR004375">
    <property type="entry name" value="NanQ/TabA/YiaL"/>
</dbReference>
<name>A0ABT4UJ22_9BACT</name>
<keyword evidence="2" id="KW-1185">Reference proteome</keyword>
<sequence length="151" mass="17043">MIIDNLENAATYASFNPLFQKAFDFLNTTDLESLEIGTIQVAEGLKAIVSDKAGKTEAESLEKFECHNANLDIQFVVRGEERIGWKPRNTCVDPKTEYSAEKDVQFYNDAPDMYFQLKTGQFVILYPGDVHAPMIAVNDKSIKKVVFKVKI</sequence>
<organism evidence="1 2">
    <name type="scientific">Polluticaenibacter yanchengensis</name>
    <dbReference type="NCBI Taxonomy" id="3014562"/>
    <lineage>
        <taxon>Bacteria</taxon>
        <taxon>Pseudomonadati</taxon>
        <taxon>Bacteroidota</taxon>
        <taxon>Chitinophagia</taxon>
        <taxon>Chitinophagales</taxon>
        <taxon>Chitinophagaceae</taxon>
        <taxon>Polluticaenibacter</taxon>
    </lineage>
</organism>
<dbReference type="InterPro" id="IPR037012">
    <property type="entry name" value="NanQ/TabA/YiaL_sf"/>
</dbReference>